<proteinExistence type="predicted"/>
<feature type="chain" id="PRO_5025507305" description="Ecp2 effector protein domain-containing protein" evidence="1">
    <location>
        <begin position="24"/>
        <end position="132"/>
    </location>
</feature>
<keyword evidence="3" id="KW-1185">Reference proteome</keyword>
<sequence length="132" mass="13604">MFANTKFFAIALALAASLPVGIAVPATTRDVPDGITCETTEGSPDTGSVTDVINQVRGQETYACGNDNDMGSGCTTQVSHKEAAISMCGSPGGMSCPEVASLANAIQQTCLSNGRVGGQYRKGEYIIEVIHS</sequence>
<dbReference type="OrthoDB" id="4521797at2759"/>
<feature type="signal peptide" evidence="1">
    <location>
        <begin position="1"/>
        <end position="23"/>
    </location>
</feature>
<protein>
    <recommendedName>
        <fullName evidence="4">Ecp2 effector protein domain-containing protein</fullName>
    </recommendedName>
</protein>
<evidence type="ECO:0000256" key="1">
    <source>
        <dbReference type="SAM" id="SignalP"/>
    </source>
</evidence>
<gene>
    <name evidence="2" type="ORF">K452DRAFT_312739</name>
</gene>
<accession>A0A6A6B1N7</accession>
<dbReference type="GeneID" id="54301074"/>
<name>A0A6A6B1N7_9PEZI</name>
<organism evidence="2 3">
    <name type="scientific">Aplosporella prunicola CBS 121167</name>
    <dbReference type="NCBI Taxonomy" id="1176127"/>
    <lineage>
        <taxon>Eukaryota</taxon>
        <taxon>Fungi</taxon>
        <taxon>Dikarya</taxon>
        <taxon>Ascomycota</taxon>
        <taxon>Pezizomycotina</taxon>
        <taxon>Dothideomycetes</taxon>
        <taxon>Dothideomycetes incertae sedis</taxon>
        <taxon>Botryosphaeriales</taxon>
        <taxon>Aplosporellaceae</taxon>
        <taxon>Aplosporella</taxon>
    </lineage>
</organism>
<keyword evidence="1" id="KW-0732">Signal</keyword>
<dbReference type="Proteomes" id="UP000799438">
    <property type="component" value="Unassembled WGS sequence"/>
</dbReference>
<evidence type="ECO:0008006" key="4">
    <source>
        <dbReference type="Google" id="ProtNLM"/>
    </source>
</evidence>
<dbReference type="AlphaFoldDB" id="A0A6A6B1N7"/>
<dbReference type="EMBL" id="ML995509">
    <property type="protein sequence ID" value="KAF2136927.1"/>
    <property type="molecule type" value="Genomic_DNA"/>
</dbReference>
<evidence type="ECO:0000313" key="3">
    <source>
        <dbReference type="Proteomes" id="UP000799438"/>
    </source>
</evidence>
<dbReference type="RefSeq" id="XP_033392645.1">
    <property type="nucleotide sequence ID" value="XM_033543577.1"/>
</dbReference>
<reference evidence="2" key="1">
    <citation type="journal article" date="2020" name="Stud. Mycol.">
        <title>101 Dothideomycetes genomes: a test case for predicting lifestyles and emergence of pathogens.</title>
        <authorList>
            <person name="Haridas S."/>
            <person name="Albert R."/>
            <person name="Binder M."/>
            <person name="Bloem J."/>
            <person name="Labutti K."/>
            <person name="Salamov A."/>
            <person name="Andreopoulos B."/>
            <person name="Baker S."/>
            <person name="Barry K."/>
            <person name="Bills G."/>
            <person name="Bluhm B."/>
            <person name="Cannon C."/>
            <person name="Castanera R."/>
            <person name="Culley D."/>
            <person name="Daum C."/>
            <person name="Ezra D."/>
            <person name="Gonzalez J."/>
            <person name="Henrissat B."/>
            <person name="Kuo A."/>
            <person name="Liang C."/>
            <person name="Lipzen A."/>
            <person name="Lutzoni F."/>
            <person name="Magnuson J."/>
            <person name="Mondo S."/>
            <person name="Nolan M."/>
            <person name="Ohm R."/>
            <person name="Pangilinan J."/>
            <person name="Park H.-J."/>
            <person name="Ramirez L."/>
            <person name="Alfaro M."/>
            <person name="Sun H."/>
            <person name="Tritt A."/>
            <person name="Yoshinaga Y."/>
            <person name="Zwiers L.-H."/>
            <person name="Turgeon B."/>
            <person name="Goodwin S."/>
            <person name="Spatafora J."/>
            <person name="Crous P."/>
            <person name="Grigoriev I."/>
        </authorList>
    </citation>
    <scope>NUCLEOTIDE SEQUENCE</scope>
    <source>
        <strain evidence="2">CBS 121167</strain>
    </source>
</reference>
<evidence type="ECO:0000313" key="2">
    <source>
        <dbReference type="EMBL" id="KAF2136927.1"/>
    </source>
</evidence>